<reference evidence="2" key="3">
    <citation type="submission" date="2025-09" db="UniProtKB">
        <authorList>
            <consortium name="Ensembl"/>
        </authorList>
    </citation>
    <scope>IDENTIFICATION</scope>
</reference>
<reference evidence="3" key="1">
    <citation type="submission" date="2003-08" db="EMBL/GenBank/DDBJ databases">
        <authorList>
            <person name="Birren B."/>
            <person name="Nusbaum C."/>
            <person name="Abebe A."/>
            <person name="Abouelleil A."/>
            <person name="Adekoya E."/>
            <person name="Ait-zahra M."/>
            <person name="Allen N."/>
            <person name="Allen T."/>
            <person name="An P."/>
            <person name="Anderson M."/>
            <person name="Anderson S."/>
            <person name="Arachchi H."/>
            <person name="Armbruster J."/>
            <person name="Bachantsang P."/>
            <person name="Baldwin J."/>
            <person name="Barry A."/>
            <person name="Bayul T."/>
            <person name="Blitshsteyn B."/>
            <person name="Bloom T."/>
            <person name="Blye J."/>
            <person name="Boguslavskiy L."/>
            <person name="Borowsky M."/>
            <person name="Boukhgalter B."/>
            <person name="Brunache A."/>
            <person name="Butler J."/>
            <person name="Calixte N."/>
            <person name="Calvo S."/>
            <person name="Camarata J."/>
            <person name="Campo K."/>
            <person name="Chang J."/>
            <person name="Cheshatsang Y."/>
            <person name="Citroen M."/>
            <person name="Collymore A."/>
            <person name="Considine T."/>
            <person name="Cook A."/>
            <person name="Cooke P."/>
            <person name="Corum B."/>
            <person name="Cuomo C."/>
            <person name="David R."/>
            <person name="Dawoe T."/>
            <person name="Degray S."/>
            <person name="Dodge S."/>
            <person name="Dooley K."/>
            <person name="Dorje P."/>
            <person name="Dorjee K."/>
            <person name="Dorris L."/>
            <person name="Duffey N."/>
            <person name="Dupes A."/>
            <person name="Elkins T."/>
            <person name="Engels R."/>
            <person name="Erickson J."/>
            <person name="Farina A."/>
            <person name="Faro S."/>
            <person name="Ferreira P."/>
            <person name="Fischer H."/>
            <person name="Fitzgerald M."/>
            <person name="Foley K."/>
            <person name="Gage D."/>
            <person name="Galagan J."/>
            <person name="Gearin G."/>
            <person name="Gnerre S."/>
            <person name="Gnirke A."/>
            <person name="Goyette A."/>
            <person name="Graham J."/>
            <person name="Grandbois E."/>
            <person name="Gyaltsen K."/>
            <person name="Hafez N."/>
            <person name="Hagopian D."/>
            <person name="Hagos B."/>
            <person name="Hall J."/>
            <person name="Hatcher B."/>
            <person name="Heller A."/>
            <person name="Higgins H."/>
            <person name="Honan T."/>
            <person name="Horn A."/>
            <person name="Houde N."/>
            <person name="Hughes L."/>
            <person name="Hulme W."/>
            <person name="Husby E."/>
            <person name="Iliev I."/>
            <person name="Jaffe D."/>
            <person name="Jones C."/>
            <person name="Kamal M."/>
            <person name="Kamat A."/>
            <person name="Kamvysselis M."/>
            <person name="Karlsson E."/>
            <person name="Kells C."/>
            <person name="Kieu A."/>
            <person name="Kisner P."/>
            <person name="Kodira C."/>
            <person name="Kulbokas E."/>
            <person name="Labutti K."/>
            <person name="Lama D."/>
            <person name="Landers T."/>
            <person name="Leger J."/>
            <person name="Levine S."/>
            <person name="Lewis D."/>
            <person name="Lewis T."/>
            <person name="Lindblad-toh K."/>
            <person name="Liu X."/>
            <person name="Lokyitsang T."/>
            <person name="Lokyitsang Y."/>
            <person name="Lucien O."/>
            <person name="Lui A."/>
            <person name="Ma L.J."/>
            <person name="Mabbitt R."/>
            <person name="Macdonald J."/>
            <person name="Maclean C."/>
            <person name="Major J."/>
            <person name="Manning J."/>
            <person name="Marabella R."/>
            <person name="Maru K."/>
            <person name="Matthews C."/>
            <person name="Mauceli E."/>
            <person name="Mccarthy M."/>
            <person name="Mcdonough S."/>
            <person name="Mcghee T."/>
            <person name="Meldrim J."/>
            <person name="Meneus L."/>
            <person name="Mesirov J."/>
            <person name="Mihalev A."/>
            <person name="Mihova T."/>
            <person name="Mikkelsen T."/>
            <person name="Mlenga V."/>
            <person name="Moru K."/>
            <person name="Mozes J."/>
            <person name="Mulrain L."/>
            <person name="Munson G."/>
            <person name="Naylor J."/>
            <person name="Newes C."/>
            <person name="Nguyen C."/>
            <person name="Nguyen N."/>
            <person name="Nguyen T."/>
            <person name="Nicol R."/>
            <person name="Nielsen C."/>
            <person name="Nizzari M."/>
            <person name="Norbu C."/>
            <person name="Norbu N."/>
            <person name="O'donnell P."/>
            <person name="Okoawo O."/>
            <person name="O'leary S."/>
            <person name="Omotosho B."/>
            <person name="O'neill K."/>
            <person name="Osman S."/>
            <person name="Parker S."/>
            <person name="Perrin D."/>
            <person name="Phunkhang P."/>
            <person name="Piqani B."/>
            <person name="Purcell S."/>
            <person name="Rachupka T."/>
            <person name="Ramasamy U."/>
            <person name="Rameau R."/>
            <person name="Ray V."/>
            <person name="Raymond C."/>
            <person name="Retta R."/>
            <person name="Richardson S."/>
            <person name="Rise C."/>
            <person name="Rodriguez J."/>
            <person name="Rogers J."/>
            <person name="Rogov P."/>
            <person name="Rutman M."/>
            <person name="Schupbach R."/>
            <person name="Seaman C."/>
            <person name="Settipalli S."/>
            <person name="Sharpe T."/>
            <person name="Sheridan J."/>
            <person name="Sherpa N."/>
            <person name="Shi J."/>
            <person name="Smirnov S."/>
            <person name="Smith C."/>
            <person name="Sougnez C."/>
            <person name="Spencer B."/>
            <person name="Stalker J."/>
            <person name="Stange-thomann N."/>
            <person name="Stavropoulos S."/>
            <person name="Stetson K."/>
            <person name="Stone C."/>
            <person name="Stone S."/>
            <person name="Stubbs M."/>
            <person name="Talamas J."/>
            <person name="Tchuinga P."/>
            <person name="Tenzing P."/>
            <person name="Tesfaye S."/>
            <person name="Theodore J."/>
            <person name="Thoulutsang Y."/>
            <person name="Topham K."/>
            <person name="Towey S."/>
            <person name="Tsamla T."/>
            <person name="Tsomo N."/>
            <person name="Vallee D."/>
            <person name="Vassiliev H."/>
            <person name="Venkataraman V."/>
            <person name="Vinson J."/>
            <person name="Vo A."/>
            <person name="Wade C."/>
            <person name="Wang S."/>
            <person name="Wangchuk T."/>
            <person name="Wangdi T."/>
            <person name="Whittaker C."/>
            <person name="Wilkinson J."/>
            <person name="Wu Y."/>
            <person name="Wyman D."/>
            <person name="Yadav S."/>
            <person name="Yang S."/>
            <person name="Yang X."/>
            <person name="Yeager S."/>
            <person name="Yee E."/>
            <person name="Young G."/>
            <person name="Zainoun J."/>
            <person name="Zembeck L."/>
            <person name="Zimmer A."/>
            <person name="Zody M."/>
            <person name="Lander E."/>
        </authorList>
    </citation>
    <scope>NUCLEOTIDE SEQUENCE [LARGE SCALE GENOMIC DNA]</scope>
</reference>
<dbReference type="InParanoid" id="H2YYH1"/>
<keyword evidence="3" id="KW-1185">Reference proteome</keyword>
<dbReference type="Proteomes" id="UP000007875">
    <property type="component" value="Unassembled WGS sequence"/>
</dbReference>
<dbReference type="Ensembl" id="ENSCSAVT00000010507.1">
    <property type="protein sequence ID" value="ENSCSAVP00000010382.1"/>
    <property type="gene ID" value="ENSCSAVG00000006116.1"/>
</dbReference>
<feature type="compositionally biased region" description="Basic and acidic residues" evidence="1">
    <location>
        <begin position="129"/>
        <end position="140"/>
    </location>
</feature>
<organism evidence="2 3">
    <name type="scientific">Ciona savignyi</name>
    <name type="common">Pacific transparent sea squirt</name>
    <dbReference type="NCBI Taxonomy" id="51511"/>
    <lineage>
        <taxon>Eukaryota</taxon>
        <taxon>Metazoa</taxon>
        <taxon>Chordata</taxon>
        <taxon>Tunicata</taxon>
        <taxon>Ascidiacea</taxon>
        <taxon>Phlebobranchia</taxon>
        <taxon>Cionidae</taxon>
        <taxon>Ciona</taxon>
    </lineage>
</organism>
<reference evidence="2" key="2">
    <citation type="submission" date="2025-08" db="UniProtKB">
        <authorList>
            <consortium name="Ensembl"/>
        </authorList>
    </citation>
    <scope>IDENTIFICATION</scope>
</reference>
<dbReference type="HOGENOM" id="CLU_1721724_0_0_1"/>
<proteinExistence type="predicted"/>
<dbReference type="AlphaFoldDB" id="H2YYH1"/>
<evidence type="ECO:0000313" key="3">
    <source>
        <dbReference type="Proteomes" id="UP000007875"/>
    </source>
</evidence>
<feature type="compositionally biased region" description="Low complexity" evidence="1">
    <location>
        <begin position="141"/>
        <end position="152"/>
    </location>
</feature>
<evidence type="ECO:0000256" key="1">
    <source>
        <dbReference type="SAM" id="MobiDB-lite"/>
    </source>
</evidence>
<feature type="region of interest" description="Disordered" evidence="1">
    <location>
        <begin position="117"/>
        <end position="152"/>
    </location>
</feature>
<sequence length="152" mass="17416">MEQSHKETIQGLNSQWKSKLDSKTKELNSQIHELEQLHSAKIGELSLKWEGIKQEAESRHSQELDAIVKRNEADSNEKTILFKQQADKISQLEAQLLSLGDDKSSLEENLRSALAEHDSLQSKMSHLQSDYDKTREEMKQLSEQSEQQIQSG</sequence>
<name>H2YYH1_CIOSA</name>
<feature type="region of interest" description="Disordered" evidence="1">
    <location>
        <begin position="1"/>
        <end position="25"/>
    </location>
</feature>
<accession>H2YYH1</accession>
<evidence type="ECO:0000313" key="2">
    <source>
        <dbReference type="Ensembl" id="ENSCSAVP00000010382.1"/>
    </source>
</evidence>
<protein>
    <submittedName>
        <fullName evidence="2">Uncharacterized protein</fullName>
    </submittedName>
</protein>